<comment type="caution">
    <text evidence="2">The sequence shown here is derived from an EMBL/GenBank/DDBJ whole genome shotgun (WGS) entry which is preliminary data.</text>
</comment>
<evidence type="ECO:0000259" key="1">
    <source>
        <dbReference type="Pfam" id="PF21834"/>
    </source>
</evidence>
<proteinExistence type="predicted"/>
<protein>
    <submittedName>
        <fullName evidence="2">DUF6894 family protein</fullName>
    </submittedName>
</protein>
<gene>
    <name evidence="2" type="ORF">ACFOVS_07080</name>
</gene>
<dbReference type="InterPro" id="IPR054189">
    <property type="entry name" value="DUF6894"/>
</dbReference>
<organism evidence="2 3">
    <name type="scientific">Rhizobium lemnae</name>
    <dbReference type="NCBI Taxonomy" id="1214924"/>
    <lineage>
        <taxon>Bacteria</taxon>
        <taxon>Pseudomonadati</taxon>
        <taxon>Pseudomonadota</taxon>
        <taxon>Alphaproteobacteria</taxon>
        <taxon>Hyphomicrobiales</taxon>
        <taxon>Rhizobiaceae</taxon>
        <taxon>Rhizobium/Agrobacterium group</taxon>
        <taxon>Rhizobium</taxon>
    </lineage>
</organism>
<dbReference type="EMBL" id="JBHSBD010000026">
    <property type="protein sequence ID" value="MFC3967891.1"/>
    <property type="molecule type" value="Genomic_DNA"/>
</dbReference>
<feature type="domain" description="DUF6894" evidence="1">
    <location>
        <begin position="29"/>
        <end position="93"/>
    </location>
</feature>
<accession>A0ABV8E625</accession>
<keyword evidence="3" id="KW-1185">Reference proteome</keyword>
<name>A0ABV8E625_9HYPH</name>
<evidence type="ECO:0000313" key="2">
    <source>
        <dbReference type="EMBL" id="MFC3967891.1"/>
    </source>
</evidence>
<dbReference type="RefSeq" id="WP_247261722.1">
    <property type="nucleotide sequence ID" value="NZ_JALJQZ010000026.1"/>
</dbReference>
<reference evidence="3" key="1">
    <citation type="journal article" date="2019" name="Int. J. Syst. Evol. Microbiol.">
        <title>The Global Catalogue of Microorganisms (GCM) 10K type strain sequencing project: providing services to taxonomists for standard genome sequencing and annotation.</title>
        <authorList>
            <consortium name="The Broad Institute Genomics Platform"/>
            <consortium name="The Broad Institute Genome Sequencing Center for Infectious Disease"/>
            <person name="Wu L."/>
            <person name="Ma J."/>
        </authorList>
    </citation>
    <scope>NUCLEOTIDE SEQUENCE [LARGE SCALE GENOMIC DNA]</scope>
    <source>
        <strain evidence="3">TBRC 5781</strain>
    </source>
</reference>
<evidence type="ECO:0000313" key="3">
    <source>
        <dbReference type="Proteomes" id="UP001595697"/>
    </source>
</evidence>
<dbReference type="Pfam" id="PF21834">
    <property type="entry name" value="DUF6894"/>
    <property type="match status" value="1"/>
</dbReference>
<sequence>MLQHSFLKCGTIERSPDLVSGDKGTTMTRFCFRFRDEVGQETEEVELELPSCLAAIKEASRILIDMARDEIRDRTDFHLSLIVREESGLSIVESSLRYSAKRLCEDTSQPSIAEPGGIGNEGSE</sequence>
<dbReference type="Proteomes" id="UP001595697">
    <property type="component" value="Unassembled WGS sequence"/>
</dbReference>